<comment type="caution">
    <text evidence="3">The sequence shown here is derived from an EMBL/GenBank/DDBJ whole genome shotgun (WGS) entry which is preliminary data.</text>
</comment>
<evidence type="ECO:0000313" key="4">
    <source>
        <dbReference type="Proteomes" id="UP001443914"/>
    </source>
</evidence>
<sequence>MGKRKTMDGLTSSSLRWTMRMDKVLINALINEATCGNRVDGHFTSHAYENIIKECTEKLNHPFTKDNLKNRLKTIKSNFNEVFDLFGASGWGWNEETEMFENEDEVWESLLEVKPEAKKWKTTPFHHFDLLVKLFSKDRATGEDAGTTKEKRMQRNSTFSESGDKSESVVDAKMGDLGDSANSKKGKRKVVEDFLREEISTIKQGLDNVAQALREGSLRIYTSHEIFEELSRMEFDQVTHRKAYRFLNAKQGRVRELFGCPLDDCKEYLMEMMTDEGF</sequence>
<dbReference type="AlphaFoldDB" id="A0AAW1M549"/>
<name>A0AAW1M549_SAPOF</name>
<keyword evidence="4" id="KW-1185">Reference proteome</keyword>
<evidence type="ECO:0000313" key="3">
    <source>
        <dbReference type="EMBL" id="KAK9740429.1"/>
    </source>
</evidence>
<gene>
    <name evidence="3" type="ORF">RND81_03G034500</name>
</gene>
<dbReference type="PANTHER" id="PTHR46929:SF4">
    <property type="entry name" value="MYB_SANT-LIKE DOMAIN-CONTAINING PROTEIN"/>
    <property type="match status" value="1"/>
</dbReference>
<dbReference type="Proteomes" id="UP001443914">
    <property type="component" value="Unassembled WGS sequence"/>
</dbReference>
<evidence type="ECO:0000256" key="1">
    <source>
        <dbReference type="SAM" id="MobiDB-lite"/>
    </source>
</evidence>
<dbReference type="EMBL" id="JBDFQZ010000003">
    <property type="protein sequence ID" value="KAK9740429.1"/>
    <property type="molecule type" value="Genomic_DNA"/>
</dbReference>
<dbReference type="InterPro" id="IPR024752">
    <property type="entry name" value="Myb/SANT-like_dom"/>
</dbReference>
<organism evidence="3 4">
    <name type="scientific">Saponaria officinalis</name>
    <name type="common">Common soapwort</name>
    <name type="synonym">Lychnis saponaria</name>
    <dbReference type="NCBI Taxonomy" id="3572"/>
    <lineage>
        <taxon>Eukaryota</taxon>
        <taxon>Viridiplantae</taxon>
        <taxon>Streptophyta</taxon>
        <taxon>Embryophyta</taxon>
        <taxon>Tracheophyta</taxon>
        <taxon>Spermatophyta</taxon>
        <taxon>Magnoliopsida</taxon>
        <taxon>eudicotyledons</taxon>
        <taxon>Gunneridae</taxon>
        <taxon>Pentapetalae</taxon>
        <taxon>Caryophyllales</taxon>
        <taxon>Caryophyllaceae</taxon>
        <taxon>Caryophylleae</taxon>
        <taxon>Saponaria</taxon>
    </lineage>
</organism>
<protein>
    <recommendedName>
        <fullName evidence="2">Myb/SANT-like domain-containing protein</fullName>
    </recommendedName>
</protein>
<feature type="region of interest" description="Disordered" evidence="1">
    <location>
        <begin position="142"/>
        <end position="168"/>
    </location>
</feature>
<accession>A0AAW1M549</accession>
<evidence type="ECO:0000259" key="2">
    <source>
        <dbReference type="Pfam" id="PF12776"/>
    </source>
</evidence>
<feature type="domain" description="Myb/SANT-like" evidence="2">
    <location>
        <begin position="16"/>
        <end position="108"/>
    </location>
</feature>
<reference evidence="3" key="1">
    <citation type="submission" date="2024-03" db="EMBL/GenBank/DDBJ databases">
        <title>WGS assembly of Saponaria officinalis var. Norfolk2.</title>
        <authorList>
            <person name="Jenkins J."/>
            <person name="Shu S."/>
            <person name="Grimwood J."/>
            <person name="Barry K."/>
            <person name="Goodstein D."/>
            <person name="Schmutz J."/>
            <person name="Leebens-Mack J."/>
            <person name="Osbourn A."/>
        </authorList>
    </citation>
    <scope>NUCLEOTIDE SEQUENCE [LARGE SCALE GENOMIC DNA]</scope>
    <source>
        <strain evidence="3">JIC</strain>
    </source>
</reference>
<dbReference type="Pfam" id="PF12776">
    <property type="entry name" value="Myb_DNA-bind_3"/>
    <property type="match status" value="1"/>
</dbReference>
<dbReference type="PANTHER" id="PTHR46929">
    <property type="entry name" value="EXPRESSED PROTEIN"/>
    <property type="match status" value="1"/>
</dbReference>
<feature type="compositionally biased region" description="Basic and acidic residues" evidence="1">
    <location>
        <begin position="142"/>
        <end position="153"/>
    </location>
</feature>
<proteinExistence type="predicted"/>